<feature type="binding site" evidence="6">
    <location>
        <position position="154"/>
    </location>
    <ligand>
        <name>Mg(2+)</name>
        <dbReference type="ChEBI" id="CHEBI:18420"/>
        <label>1</label>
    </ligand>
</feature>
<name>A0A520RYE8_9GAMM</name>
<evidence type="ECO:0000256" key="7">
    <source>
        <dbReference type="PIRSR" id="PIRSR604808-3"/>
    </source>
</evidence>
<feature type="domain" description="Endonuclease/exonuclease/phosphatase" evidence="8">
    <location>
        <begin position="4"/>
        <end position="262"/>
    </location>
</feature>
<dbReference type="GO" id="GO:0046872">
    <property type="term" value="F:metal ion binding"/>
    <property type="evidence" value="ECO:0007669"/>
    <property type="project" value="UniProtKB-KW"/>
</dbReference>
<dbReference type="Pfam" id="PF03372">
    <property type="entry name" value="Exo_endo_phos"/>
    <property type="match status" value="1"/>
</dbReference>
<dbReference type="InterPro" id="IPR005135">
    <property type="entry name" value="Endo/exonuclease/phosphatase"/>
</dbReference>
<dbReference type="CDD" id="cd09086">
    <property type="entry name" value="ExoIII-like_AP-endo"/>
    <property type="match status" value="1"/>
</dbReference>
<reference evidence="9" key="1">
    <citation type="submission" date="2019-02" db="EMBL/GenBank/DDBJ databases">
        <title>Prokaryotic population dynamics and viral predation in marine succession experiment using metagenomics: the confinement effect.</title>
        <authorList>
            <person name="Haro-Moreno J.M."/>
            <person name="Rodriguez-Valera F."/>
            <person name="Lopez-Perez M."/>
        </authorList>
    </citation>
    <scope>NUCLEOTIDE SEQUENCE [LARGE SCALE GENOMIC DNA]</scope>
    <source>
        <strain evidence="9">MED-G157</strain>
    </source>
</reference>
<dbReference type="PROSITE" id="PS51435">
    <property type="entry name" value="AP_NUCLEASE_F1_4"/>
    <property type="match status" value="1"/>
</dbReference>
<feature type="binding site" evidence="6">
    <location>
        <position position="261"/>
    </location>
    <ligand>
        <name>Mg(2+)</name>
        <dbReference type="ChEBI" id="CHEBI:18420"/>
        <label>1</label>
    </ligand>
</feature>
<dbReference type="InterPro" id="IPR004808">
    <property type="entry name" value="AP_endonuc_1"/>
</dbReference>
<feature type="binding site" evidence="6">
    <location>
        <position position="34"/>
    </location>
    <ligand>
        <name>Mg(2+)</name>
        <dbReference type="ChEBI" id="CHEBI:18420"/>
        <label>1</label>
    </ligand>
</feature>
<evidence type="ECO:0000259" key="8">
    <source>
        <dbReference type="Pfam" id="PF03372"/>
    </source>
</evidence>
<feature type="active site" evidence="5">
    <location>
        <position position="110"/>
    </location>
</feature>
<comment type="similarity">
    <text evidence="1">Belongs to the DNA repair enzymes AP/ExoA family.</text>
</comment>
<dbReference type="NCBIfam" id="TIGR00195">
    <property type="entry name" value="exoDNase_III"/>
    <property type="match status" value="1"/>
</dbReference>
<feature type="active site" description="Proton donor/acceptor" evidence="5">
    <location>
        <position position="152"/>
    </location>
</feature>
<feature type="binding site" evidence="6">
    <location>
        <position position="262"/>
    </location>
    <ligand>
        <name>Mg(2+)</name>
        <dbReference type="ChEBI" id="CHEBI:18420"/>
        <label>1</label>
    </ligand>
</feature>
<keyword evidence="6" id="KW-0464">Manganese</keyword>
<dbReference type="AlphaFoldDB" id="A0A520RYE8"/>
<dbReference type="GO" id="GO:0006281">
    <property type="term" value="P:DNA repair"/>
    <property type="evidence" value="ECO:0007669"/>
    <property type="project" value="InterPro"/>
</dbReference>
<sequence length="271" mass="31438">MRFVSFNVNSVRVRLAQLEKVIAVHNPEIIGLQETKATDEDFPIEEIKGLGYHAQFYGQKTHYGVAILSKNQPLSTVLGLPNDQETSQRRFIECKFGLSNGRRLGIINCYFPQGSDRKHPIKFPAKEKFYADVYKYINKEYSPDDLFMLLGDMNVAPIDNDIGIGEENRKRWLRDGKTSFLPEERLWLDRITKWGMTDSFRAHNSDVDNLFSWFDYRSRGFERTPKRGLRIDLILNSLGLDPFSKASGIDYDVRGMERPSDHCPIWTDFEL</sequence>
<dbReference type="EC" id="3.1.11.2" evidence="9"/>
<dbReference type="SUPFAM" id="SSF56219">
    <property type="entry name" value="DNase I-like"/>
    <property type="match status" value="1"/>
</dbReference>
<dbReference type="Proteomes" id="UP000316199">
    <property type="component" value="Unassembled WGS sequence"/>
</dbReference>
<evidence type="ECO:0000256" key="3">
    <source>
        <dbReference type="ARBA" id="ARBA00022801"/>
    </source>
</evidence>
<evidence type="ECO:0000313" key="9">
    <source>
        <dbReference type="EMBL" id="RZO75263.1"/>
    </source>
</evidence>
<comment type="caution">
    <text evidence="9">The sequence shown here is derived from an EMBL/GenBank/DDBJ whole genome shotgun (WGS) entry which is preliminary data.</text>
</comment>
<dbReference type="GO" id="GO:0008311">
    <property type="term" value="F:double-stranded DNA 3'-5' DNA exonuclease activity"/>
    <property type="evidence" value="ECO:0007669"/>
    <property type="project" value="UniProtKB-EC"/>
</dbReference>
<feature type="site" description="Transition state stabilizer" evidence="7">
    <location>
        <position position="154"/>
    </location>
</feature>
<evidence type="ECO:0000256" key="6">
    <source>
        <dbReference type="PIRSR" id="PIRSR604808-2"/>
    </source>
</evidence>
<protein>
    <submittedName>
        <fullName evidence="9">Exodeoxyribonuclease III</fullName>
        <ecNumber evidence="9">3.1.11.2</ecNumber>
    </submittedName>
</protein>
<dbReference type="Gene3D" id="3.60.10.10">
    <property type="entry name" value="Endonuclease/exonuclease/phosphatase"/>
    <property type="match status" value="1"/>
</dbReference>
<proteinExistence type="inferred from homology"/>
<evidence type="ECO:0000256" key="1">
    <source>
        <dbReference type="ARBA" id="ARBA00007092"/>
    </source>
</evidence>
<gene>
    <name evidence="9" type="ORF">EVA68_07395</name>
</gene>
<keyword evidence="2 6" id="KW-0479">Metal-binding</keyword>
<keyword evidence="4 6" id="KW-0460">Magnesium</keyword>
<feature type="site" description="Important for catalytic activity" evidence="7">
    <location>
        <position position="232"/>
    </location>
</feature>
<dbReference type="PANTHER" id="PTHR43250:SF2">
    <property type="entry name" value="EXODEOXYRIBONUCLEASE III"/>
    <property type="match status" value="1"/>
</dbReference>
<dbReference type="InterPro" id="IPR037493">
    <property type="entry name" value="ExoIII-like"/>
</dbReference>
<evidence type="ECO:0000256" key="4">
    <source>
        <dbReference type="ARBA" id="ARBA00022842"/>
    </source>
</evidence>
<organism evidence="9">
    <name type="scientific">OM182 bacterium</name>
    <dbReference type="NCBI Taxonomy" id="2510334"/>
    <lineage>
        <taxon>Bacteria</taxon>
        <taxon>Pseudomonadati</taxon>
        <taxon>Pseudomonadota</taxon>
        <taxon>Gammaproteobacteria</taxon>
        <taxon>OMG group</taxon>
        <taxon>OM182 clade</taxon>
    </lineage>
</organism>
<feature type="site" description="Interaction with DNA substrate" evidence="7">
    <location>
        <position position="262"/>
    </location>
</feature>
<keyword evidence="3 9" id="KW-0378">Hydrolase</keyword>
<feature type="binding site" evidence="6">
    <location>
        <position position="7"/>
    </location>
    <ligand>
        <name>Mg(2+)</name>
        <dbReference type="ChEBI" id="CHEBI:18420"/>
        <label>1</label>
    </ligand>
</feature>
<evidence type="ECO:0000256" key="5">
    <source>
        <dbReference type="PIRSR" id="PIRSR604808-1"/>
    </source>
</evidence>
<accession>A0A520RYE8</accession>
<dbReference type="NCBIfam" id="TIGR00633">
    <property type="entry name" value="xth"/>
    <property type="match status" value="1"/>
</dbReference>
<dbReference type="InterPro" id="IPR036691">
    <property type="entry name" value="Endo/exonu/phosph_ase_sf"/>
</dbReference>
<comment type="cofactor">
    <cofactor evidence="6">
        <name>Mg(2+)</name>
        <dbReference type="ChEBI" id="CHEBI:18420"/>
    </cofactor>
    <cofactor evidence="6">
        <name>Mn(2+)</name>
        <dbReference type="ChEBI" id="CHEBI:29035"/>
    </cofactor>
    <text evidence="6">Probably binds two magnesium or manganese ions per subunit.</text>
</comment>
<evidence type="ECO:0000256" key="2">
    <source>
        <dbReference type="ARBA" id="ARBA00022723"/>
    </source>
</evidence>
<dbReference type="NCBIfam" id="NF008733">
    <property type="entry name" value="PRK11756.1"/>
    <property type="match status" value="1"/>
</dbReference>
<dbReference type="PANTHER" id="PTHR43250">
    <property type="entry name" value="EXODEOXYRIBONUCLEASE III"/>
    <property type="match status" value="1"/>
</dbReference>
<dbReference type="EMBL" id="SHAG01000041">
    <property type="protein sequence ID" value="RZO75263.1"/>
    <property type="molecule type" value="Genomic_DNA"/>
</dbReference>
<feature type="binding site" evidence="6">
    <location>
        <position position="152"/>
    </location>
    <ligand>
        <name>Mg(2+)</name>
        <dbReference type="ChEBI" id="CHEBI:18420"/>
        <label>1</label>
    </ligand>
</feature>
<feature type="active site" description="Proton acceptor" evidence="5">
    <location>
        <position position="262"/>
    </location>
</feature>